<organism evidence="2 3">
    <name type="scientific">Vulcaniibacterium thermophilum</name>
    <dbReference type="NCBI Taxonomy" id="1169913"/>
    <lineage>
        <taxon>Bacteria</taxon>
        <taxon>Pseudomonadati</taxon>
        <taxon>Pseudomonadota</taxon>
        <taxon>Gammaproteobacteria</taxon>
        <taxon>Lysobacterales</taxon>
        <taxon>Lysobacteraceae</taxon>
        <taxon>Vulcaniibacterium</taxon>
    </lineage>
</organism>
<dbReference type="Proteomes" id="UP000636453">
    <property type="component" value="Unassembled WGS sequence"/>
</dbReference>
<proteinExistence type="predicted"/>
<reference evidence="2" key="2">
    <citation type="submission" date="2020-09" db="EMBL/GenBank/DDBJ databases">
        <authorList>
            <person name="Sun Q."/>
            <person name="Kim S."/>
        </authorList>
    </citation>
    <scope>NUCLEOTIDE SEQUENCE</scope>
    <source>
        <strain evidence="2">KCTC 32020</strain>
    </source>
</reference>
<evidence type="ECO:0000313" key="3">
    <source>
        <dbReference type="Proteomes" id="UP000636453"/>
    </source>
</evidence>
<evidence type="ECO:0008006" key="4">
    <source>
        <dbReference type="Google" id="ProtNLM"/>
    </source>
</evidence>
<evidence type="ECO:0000313" key="2">
    <source>
        <dbReference type="EMBL" id="GHE25154.1"/>
    </source>
</evidence>
<evidence type="ECO:0000256" key="1">
    <source>
        <dbReference type="SAM" id="Phobius"/>
    </source>
</evidence>
<dbReference type="RefSeq" id="WP_146471797.1">
    <property type="nucleotide sequence ID" value="NZ_BNCF01000001.1"/>
</dbReference>
<dbReference type="EMBL" id="BNCF01000001">
    <property type="protein sequence ID" value="GHE25154.1"/>
    <property type="molecule type" value="Genomic_DNA"/>
</dbReference>
<comment type="caution">
    <text evidence="2">The sequence shown here is derived from an EMBL/GenBank/DDBJ whole genome shotgun (WGS) entry which is preliminary data.</text>
</comment>
<dbReference type="AlphaFoldDB" id="A0A918YUQ9"/>
<feature type="transmembrane region" description="Helical" evidence="1">
    <location>
        <begin position="21"/>
        <end position="38"/>
    </location>
</feature>
<reference evidence="2" key="1">
    <citation type="journal article" date="2014" name="Int. J. Syst. Evol. Microbiol.">
        <title>Complete genome sequence of Corynebacterium casei LMG S-19264T (=DSM 44701T), isolated from a smear-ripened cheese.</title>
        <authorList>
            <consortium name="US DOE Joint Genome Institute (JGI-PGF)"/>
            <person name="Walter F."/>
            <person name="Albersmeier A."/>
            <person name="Kalinowski J."/>
            <person name="Ruckert C."/>
        </authorList>
    </citation>
    <scope>NUCLEOTIDE SEQUENCE</scope>
    <source>
        <strain evidence="2">KCTC 32020</strain>
    </source>
</reference>
<keyword evidence="1" id="KW-0812">Transmembrane</keyword>
<dbReference type="OrthoDB" id="5965899at2"/>
<keyword evidence="1" id="KW-1133">Transmembrane helix</keyword>
<protein>
    <recommendedName>
        <fullName evidence="4">AsmA domain-containing protein</fullName>
    </recommendedName>
</protein>
<sequence length="428" mass="45713">MHPDAPARDAGPDRPRPRRRWIALALLLAALALALVWLTRPPQVAGLVVAQLGKALDLAITAEGVSEYTWRGAPSITLREVVARRPGESVPLLRARRVHVELPWRTLRTRGAPLVVTRIELDAPEIDLPALQRWLAARPPTEPGRVFVLTDGLAVEHGVLRGEGWRVEGITLDVPRYGGDLALEGEVRGRYVGGALAADFALEGRVDRATLPTPVRLDGTVRVETATWAMPAWLTASGALHAADGGFAVRPLRLGVAARYLAHEATVPFRVGAYGPLAFADGRLAMEPATIALRPQEGVAPALMPVLRARGALGVGETLRLDLRGALADWPDTWPALPAPVGPSDAPLPFALRYAGPTDLAAPVELHLARDAATFDARFRLPAVLDWLDAGLTQSPLPPLDGRLRAPRLEVAGATLEGVEIELGDAAP</sequence>
<gene>
    <name evidence="2" type="ORF">GCM10007167_01570</name>
</gene>
<keyword evidence="1" id="KW-0472">Membrane</keyword>
<keyword evidence="3" id="KW-1185">Reference proteome</keyword>
<accession>A0A918YUQ9</accession>
<name>A0A918YUQ9_9GAMM</name>